<reference evidence="2 3" key="1">
    <citation type="journal article" date="1998" name="Science">
        <title>Genome sequence of the nematode C. elegans: a platform for investigating biology.</title>
        <authorList>
            <consortium name="The C. elegans sequencing consortium"/>
            <person name="Sulson J.E."/>
            <person name="Waterston R."/>
        </authorList>
    </citation>
    <scope>NUCLEOTIDE SEQUENCE [LARGE SCALE GENOMIC DNA]</scope>
    <source>
        <strain evidence="2 3">Bristol N2</strain>
    </source>
</reference>
<feature type="signal peptide" evidence="1">
    <location>
        <begin position="1"/>
        <end position="16"/>
    </location>
</feature>
<dbReference type="HOGENOM" id="CLU_120140_0_0_1"/>
<protein>
    <submittedName>
        <fullName evidence="2">Secreted protein</fullName>
    </submittedName>
</protein>
<dbReference type="PaxDb" id="6239-K12H6.9"/>
<dbReference type="GeneID" id="173627"/>
<keyword evidence="3" id="KW-1185">Reference proteome</keyword>
<dbReference type="AGR" id="WB:WBGene00019689"/>
<feature type="chain" id="PRO_5004330306" evidence="1">
    <location>
        <begin position="17"/>
        <end position="131"/>
    </location>
</feature>
<evidence type="ECO:0000256" key="1">
    <source>
        <dbReference type="SAM" id="SignalP"/>
    </source>
</evidence>
<name>Q9N5H2_CAEEL</name>
<proteinExistence type="evidence at protein level"/>
<keyword evidence="1" id="KW-0732">Signal</keyword>
<dbReference type="AlphaFoldDB" id="Q9N5H2"/>
<organism evidence="2 3">
    <name type="scientific">Caenorhabditis elegans</name>
    <dbReference type="NCBI Taxonomy" id="6239"/>
    <lineage>
        <taxon>Eukaryota</taxon>
        <taxon>Metazoa</taxon>
        <taxon>Ecdysozoa</taxon>
        <taxon>Nematoda</taxon>
        <taxon>Chromadorea</taxon>
        <taxon>Rhabditida</taxon>
        <taxon>Rhabditina</taxon>
        <taxon>Rhabditomorpha</taxon>
        <taxon>Rhabditoidea</taxon>
        <taxon>Rhabditidae</taxon>
        <taxon>Peloderinae</taxon>
        <taxon>Caenorhabditis</taxon>
    </lineage>
</organism>
<keyword evidence="5" id="KW-1267">Proteomics identification</keyword>
<dbReference type="EMBL" id="BX284602">
    <property type="protein sequence ID" value="CCD72963.1"/>
    <property type="molecule type" value="Genomic_DNA"/>
</dbReference>
<dbReference type="STRING" id="6239.K12H6.9.1"/>
<dbReference type="Bgee" id="WBGene00019689">
    <property type="expression patterns" value="Expressed in adult organism and 1 other cell type or tissue"/>
</dbReference>
<dbReference type="CTD" id="173627"/>
<evidence type="ECO:0007829" key="5">
    <source>
        <dbReference type="PeptideAtlas" id="Q9N5H2"/>
    </source>
</evidence>
<dbReference type="PeptideAtlas" id="Q9N5H2"/>
<gene>
    <name evidence="2" type="ORF">CELE_K12H6.9</name>
    <name evidence="2 4" type="ORF">K12H6.9</name>
</gene>
<dbReference type="UCSC" id="K12H6.9">
    <property type="organism name" value="c. elegans"/>
</dbReference>
<evidence type="ECO:0000313" key="4">
    <source>
        <dbReference type="WormBase" id="K12H6.9"/>
    </source>
</evidence>
<dbReference type="Proteomes" id="UP000001940">
    <property type="component" value="Chromosome II"/>
</dbReference>
<dbReference type="KEGG" id="cel:CELE_K12H6.9"/>
<sequence>MRVILLLLALTVFCAADALDWTALFGIQSKLILQAKKTNSLSTLYSLIPRGQDIDQYLATHDVRDVHVFTAGSSTLGSRALAELTVYRGYHQDRVYAYLWLSPSKQSATGYTMSKGFICANIMCVGEQPSV</sequence>
<dbReference type="WormBase" id="K12H6.9">
    <property type="protein sequence ID" value="CE33423"/>
    <property type="gene ID" value="WBGene00019689"/>
</dbReference>
<accession>Q9N5H2</accession>
<dbReference type="InParanoid" id="Q9N5H2"/>
<evidence type="ECO:0000313" key="2">
    <source>
        <dbReference type="EMBL" id="CCD72963.1"/>
    </source>
</evidence>
<dbReference type="RefSeq" id="NP_494375.2">
    <property type="nucleotide sequence ID" value="NM_061974.4"/>
</dbReference>
<evidence type="ECO:0000313" key="3">
    <source>
        <dbReference type="Proteomes" id="UP000001940"/>
    </source>
</evidence>
<dbReference type="PhylomeDB" id="Q9N5H2"/>